<evidence type="ECO:0000313" key="4">
    <source>
        <dbReference type="Proteomes" id="UP000515124"/>
    </source>
</evidence>
<dbReference type="Proteomes" id="UP000515124">
    <property type="component" value="Unplaced"/>
</dbReference>
<dbReference type="InterPro" id="IPR023213">
    <property type="entry name" value="CAT-like_dom_sf"/>
</dbReference>
<dbReference type="PANTHER" id="PTHR31623:SF122">
    <property type="entry name" value="HXXXD-TYPE ACYL-TRANSFERASE FAMILY PROTEIN"/>
    <property type="match status" value="1"/>
</dbReference>
<proteinExistence type="inferred from homology"/>
<keyword evidence="2" id="KW-0808">Transferase</keyword>
<dbReference type="PANTHER" id="PTHR31623">
    <property type="entry name" value="F21J9.9"/>
    <property type="match status" value="1"/>
</dbReference>
<evidence type="ECO:0000256" key="2">
    <source>
        <dbReference type="ARBA" id="ARBA00022679"/>
    </source>
</evidence>
<protein>
    <submittedName>
        <fullName evidence="5 6">BAHD acyltransferase At5g47980-like</fullName>
    </submittedName>
</protein>
<evidence type="ECO:0000256" key="1">
    <source>
        <dbReference type="ARBA" id="ARBA00009861"/>
    </source>
</evidence>
<evidence type="ECO:0000313" key="6">
    <source>
        <dbReference type="RefSeq" id="XP_021801899.1"/>
    </source>
</evidence>
<dbReference type="GO" id="GO:0016746">
    <property type="term" value="F:acyltransferase activity"/>
    <property type="evidence" value="ECO:0007669"/>
    <property type="project" value="UniProtKB-KW"/>
</dbReference>
<evidence type="ECO:0000313" key="5">
    <source>
        <dbReference type="RefSeq" id="XP_021800305.1"/>
    </source>
</evidence>
<keyword evidence="4" id="KW-1185">Reference proteome</keyword>
<comment type="similarity">
    <text evidence="1">Belongs to the plant acyltransferase family.</text>
</comment>
<dbReference type="GeneID" id="110746012"/>
<organism evidence="4 6">
    <name type="scientific">Prunus avium</name>
    <name type="common">Cherry</name>
    <name type="synonym">Cerasus avium</name>
    <dbReference type="NCBI Taxonomy" id="42229"/>
    <lineage>
        <taxon>Eukaryota</taxon>
        <taxon>Viridiplantae</taxon>
        <taxon>Streptophyta</taxon>
        <taxon>Embryophyta</taxon>
        <taxon>Tracheophyta</taxon>
        <taxon>Spermatophyta</taxon>
        <taxon>Magnoliopsida</taxon>
        <taxon>eudicotyledons</taxon>
        <taxon>Gunneridae</taxon>
        <taxon>Pentapetalae</taxon>
        <taxon>rosids</taxon>
        <taxon>fabids</taxon>
        <taxon>Rosales</taxon>
        <taxon>Rosaceae</taxon>
        <taxon>Amygdaloideae</taxon>
        <taxon>Amygdaleae</taxon>
        <taxon>Prunus</taxon>
    </lineage>
</organism>
<reference evidence="5 6" key="1">
    <citation type="submission" date="2025-04" db="UniProtKB">
        <authorList>
            <consortium name="RefSeq"/>
        </authorList>
    </citation>
    <scope>IDENTIFICATION</scope>
</reference>
<dbReference type="RefSeq" id="XP_021800305.1">
    <property type="nucleotide sequence ID" value="XM_021944613.1"/>
</dbReference>
<name>A0A6P5RG08_PRUAV</name>
<keyword evidence="3" id="KW-0012">Acyltransferase</keyword>
<dbReference type="AlphaFoldDB" id="A0A6P5RG08"/>
<dbReference type="Pfam" id="PF02458">
    <property type="entry name" value="Transferase"/>
    <property type="match status" value="1"/>
</dbReference>
<accession>A0A6P5RG08</accession>
<gene>
    <name evidence="6" type="primary">LOC110746012</name>
    <name evidence="5" type="synonym">LOC110744627</name>
</gene>
<dbReference type="RefSeq" id="XP_021801899.1">
    <property type="nucleotide sequence ID" value="XM_021946207.1"/>
</dbReference>
<dbReference type="Gene3D" id="3.30.559.10">
    <property type="entry name" value="Chloramphenicol acetyltransferase-like domain"/>
    <property type="match status" value="2"/>
</dbReference>
<dbReference type="KEGG" id="pavi:110744627"/>
<dbReference type="KEGG" id="pavi:110746012"/>
<sequence length="238" mass="26210">MLRVQINLFECGGMGIGFSISSKFADTSTLSTFINCWSATTHDESNKLMFPKFGVASLLSPLNLSNSETSPFQPDDAVKEKCMTRRFVFDASEIAALQSKVASSVVPKPTRVEAVAALIWRCQIEASSRSSSNMLGTSLIRPSVFSHPRKNAVPPLPENLVGNLVDFSIAHYSHSGESTSVIDLKDLVAKIKGALEEIKVRCDTKVVFDSNKQWQKMNEYMNMVKNDDIVKLVSISIL</sequence>
<evidence type="ECO:0000256" key="3">
    <source>
        <dbReference type="ARBA" id="ARBA00023315"/>
    </source>
</evidence>